<proteinExistence type="predicted"/>
<dbReference type="RefSeq" id="WP_307235756.1">
    <property type="nucleotide sequence ID" value="NZ_JAUSVF010000003.1"/>
</dbReference>
<name>A0ABU0BZB9_9HYPH</name>
<reference evidence="1 2" key="1">
    <citation type="submission" date="2023-07" db="EMBL/GenBank/DDBJ databases">
        <title>Genomic Encyclopedia of Type Strains, Phase IV (KMG-IV): sequencing the most valuable type-strain genomes for metagenomic binning, comparative biology and taxonomic classification.</title>
        <authorList>
            <person name="Goeker M."/>
        </authorList>
    </citation>
    <scope>NUCLEOTIDE SEQUENCE [LARGE SCALE GENOMIC DNA]</scope>
    <source>
        <strain evidence="1 2">DSM 1112</strain>
    </source>
</reference>
<sequence>MEMKVSSTAVATRENLMIATFQVIALSSLDPQGEDTRDEPRLNFADAVMAAQELKAQGKAFRVVVDGEKSDQQMQTFRDLGALS</sequence>
<evidence type="ECO:0000313" key="1">
    <source>
        <dbReference type="EMBL" id="MDQ0323303.1"/>
    </source>
</evidence>
<protein>
    <submittedName>
        <fullName evidence="1">Uncharacterized protein</fullName>
    </submittedName>
</protein>
<gene>
    <name evidence="1" type="ORF">QO002_005509</name>
</gene>
<dbReference type="EMBL" id="JAUSVF010000003">
    <property type="protein sequence ID" value="MDQ0323303.1"/>
    <property type="molecule type" value="Genomic_DNA"/>
</dbReference>
<dbReference type="Proteomes" id="UP001230207">
    <property type="component" value="Unassembled WGS sequence"/>
</dbReference>
<evidence type="ECO:0000313" key="2">
    <source>
        <dbReference type="Proteomes" id="UP001230207"/>
    </source>
</evidence>
<organism evidence="1 2">
    <name type="scientific">Pararhizobium capsulatum DSM 1112</name>
    <dbReference type="NCBI Taxonomy" id="1121113"/>
    <lineage>
        <taxon>Bacteria</taxon>
        <taxon>Pseudomonadati</taxon>
        <taxon>Pseudomonadota</taxon>
        <taxon>Alphaproteobacteria</taxon>
        <taxon>Hyphomicrobiales</taxon>
        <taxon>Rhizobiaceae</taxon>
        <taxon>Rhizobium/Agrobacterium group</taxon>
        <taxon>Pararhizobium</taxon>
    </lineage>
</organism>
<comment type="caution">
    <text evidence="1">The sequence shown here is derived from an EMBL/GenBank/DDBJ whole genome shotgun (WGS) entry which is preliminary data.</text>
</comment>
<accession>A0ABU0BZB9</accession>
<keyword evidence="2" id="KW-1185">Reference proteome</keyword>